<dbReference type="CDD" id="cd04902">
    <property type="entry name" value="ACT_3PGDH-xct"/>
    <property type="match status" value="1"/>
</dbReference>
<dbReference type="InterPro" id="IPR006236">
    <property type="entry name" value="PGDH"/>
</dbReference>
<keyword evidence="6" id="KW-0028">Amino-acid biosynthesis</keyword>
<dbReference type="NCBIfam" id="TIGR01327">
    <property type="entry name" value="PGDH"/>
    <property type="match status" value="1"/>
</dbReference>
<dbReference type="SUPFAM" id="SSF52283">
    <property type="entry name" value="Formate/glycerate dehydrogenase catalytic domain-like"/>
    <property type="match status" value="1"/>
</dbReference>
<sequence length="535" mass="57077">MKILVADKISPTGIEYFKQQPGYEVVVAWEVIADWSASPEQVISLIGDVDGIAVRSETTVSEEVIAAAPKLKVVGRAGVGVDNVNIPAATERGVIVMNTPGGNTIATAELTFTHMLCGSRPIARADAEMKAGGWPRKTLPKGAELYQKVLGVCGLGRIGAEVAKRAQGFGMTVLAYDPYLTESRAETLGLKKVDLDTLVKQSDYITVHMPLTPETKYMIDEAAIAKMKKGVRLFNCARGGIIKESALIEGLQSGKVAAAGLDVYEDEPLAKDCPFRSMDNVVLTPHLGASTSEAQESVGIEIAEQMVDALNGGMVRNAINMPSIDPKDLEKLKPYLNLGEKLGSFIQQLSNDGVEKIKISYFGKIINLDTTPLSRAIQRGYLARISPNVNDVNAPSKLEQLGVDVETTRSSTDANYTELIEVQAIESSGKTRTVAGTLFGKSQSPRIVSIDGHGVEVNTSGTLLVVKNKDVPGMVGYLGTVLGKDGVNIANLSLARDQGEGFAISVVELDSAPSAATQAEISGHEHIEKFKVIEL</sequence>
<keyword evidence="3 6" id="KW-0560">Oxidoreductase</keyword>
<comment type="catalytic activity">
    <reaction evidence="5 6">
        <text>(2R)-3-phosphoglycerate + NAD(+) = 3-phosphooxypyruvate + NADH + H(+)</text>
        <dbReference type="Rhea" id="RHEA:12641"/>
        <dbReference type="ChEBI" id="CHEBI:15378"/>
        <dbReference type="ChEBI" id="CHEBI:18110"/>
        <dbReference type="ChEBI" id="CHEBI:57540"/>
        <dbReference type="ChEBI" id="CHEBI:57945"/>
        <dbReference type="ChEBI" id="CHEBI:58272"/>
        <dbReference type="EC" id="1.1.1.95"/>
    </reaction>
</comment>
<dbReference type="SUPFAM" id="SSF51735">
    <property type="entry name" value="NAD(P)-binding Rossmann-fold domains"/>
    <property type="match status" value="1"/>
</dbReference>
<dbReference type="AlphaFoldDB" id="A0A8J3GDK4"/>
<reference evidence="10" key="2">
    <citation type="submission" date="2020-09" db="EMBL/GenBank/DDBJ databases">
        <authorList>
            <person name="Sun Q."/>
            <person name="Kim S."/>
        </authorList>
    </citation>
    <scope>NUCLEOTIDE SEQUENCE</scope>
    <source>
        <strain evidence="10">KCTC 12870</strain>
    </source>
</reference>
<dbReference type="RefSeq" id="WP_189511371.1">
    <property type="nucleotide sequence ID" value="NZ_BMXG01000002.1"/>
</dbReference>
<evidence type="ECO:0000259" key="8">
    <source>
        <dbReference type="Pfam" id="PF02826"/>
    </source>
</evidence>
<dbReference type="UniPathway" id="UPA00135">
    <property type="reaction ID" value="UER00196"/>
</dbReference>
<evidence type="ECO:0000259" key="9">
    <source>
        <dbReference type="Pfam" id="PF19304"/>
    </source>
</evidence>
<evidence type="ECO:0000259" key="7">
    <source>
        <dbReference type="Pfam" id="PF00389"/>
    </source>
</evidence>
<dbReference type="InterPro" id="IPR036291">
    <property type="entry name" value="NAD(P)-bd_dom_sf"/>
</dbReference>
<dbReference type="InterPro" id="IPR006139">
    <property type="entry name" value="D-isomer_2_OHA_DH_cat_dom"/>
</dbReference>
<dbReference type="Proteomes" id="UP000642829">
    <property type="component" value="Unassembled WGS sequence"/>
</dbReference>
<evidence type="ECO:0000256" key="2">
    <source>
        <dbReference type="ARBA" id="ARBA00005854"/>
    </source>
</evidence>
<gene>
    <name evidence="10" type="primary">serA</name>
    <name evidence="10" type="ORF">GCM10007047_04160</name>
</gene>
<evidence type="ECO:0000256" key="4">
    <source>
        <dbReference type="ARBA" id="ARBA00023027"/>
    </source>
</evidence>
<dbReference type="SUPFAM" id="SSF55021">
    <property type="entry name" value="ACT-like"/>
    <property type="match status" value="1"/>
</dbReference>
<dbReference type="Gene3D" id="3.30.1330.90">
    <property type="entry name" value="D-3-phosphoglycerate dehydrogenase, domain 3"/>
    <property type="match status" value="1"/>
</dbReference>
<evidence type="ECO:0000256" key="1">
    <source>
        <dbReference type="ARBA" id="ARBA00005216"/>
    </source>
</evidence>
<proteinExistence type="inferred from homology"/>
<dbReference type="GO" id="GO:0051287">
    <property type="term" value="F:NAD binding"/>
    <property type="evidence" value="ECO:0007669"/>
    <property type="project" value="UniProtKB-UniRule"/>
</dbReference>
<dbReference type="Pfam" id="PF02826">
    <property type="entry name" value="2-Hacid_dh_C"/>
    <property type="match status" value="1"/>
</dbReference>
<dbReference type="EC" id="1.1.1.95" evidence="6"/>
<dbReference type="GO" id="GO:0004617">
    <property type="term" value="F:phosphoglycerate dehydrogenase activity"/>
    <property type="evidence" value="ECO:0007669"/>
    <property type="project" value="UniProtKB-UniRule"/>
</dbReference>
<protein>
    <recommendedName>
        <fullName evidence="6">D-3-phosphoglycerate dehydrogenase</fullName>
        <ecNumber evidence="6">1.1.1.95</ecNumber>
    </recommendedName>
</protein>
<organism evidence="10 11">
    <name type="scientific">Cerasicoccus arenae</name>
    <dbReference type="NCBI Taxonomy" id="424488"/>
    <lineage>
        <taxon>Bacteria</taxon>
        <taxon>Pseudomonadati</taxon>
        <taxon>Verrucomicrobiota</taxon>
        <taxon>Opitutia</taxon>
        <taxon>Puniceicoccales</taxon>
        <taxon>Cerasicoccaceae</taxon>
        <taxon>Cerasicoccus</taxon>
    </lineage>
</organism>
<evidence type="ECO:0000256" key="3">
    <source>
        <dbReference type="ARBA" id="ARBA00023002"/>
    </source>
</evidence>
<name>A0A8J3GDK4_9BACT</name>
<dbReference type="FunFam" id="3.40.50.720:FF:000021">
    <property type="entry name" value="D-3-phosphoglycerate dehydrogenase"/>
    <property type="match status" value="1"/>
</dbReference>
<evidence type="ECO:0000313" key="11">
    <source>
        <dbReference type="Proteomes" id="UP000642829"/>
    </source>
</evidence>
<dbReference type="SUPFAM" id="SSF143548">
    <property type="entry name" value="Serine metabolism enzymes domain"/>
    <property type="match status" value="1"/>
</dbReference>
<reference evidence="10" key="1">
    <citation type="journal article" date="2014" name="Int. J. Syst. Evol. Microbiol.">
        <title>Complete genome sequence of Corynebacterium casei LMG S-19264T (=DSM 44701T), isolated from a smear-ripened cheese.</title>
        <authorList>
            <consortium name="US DOE Joint Genome Institute (JGI-PGF)"/>
            <person name="Walter F."/>
            <person name="Albersmeier A."/>
            <person name="Kalinowski J."/>
            <person name="Ruckert C."/>
        </authorList>
    </citation>
    <scope>NUCLEOTIDE SEQUENCE</scope>
    <source>
        <strain evidence="10">KCTC 12870</strain>
    </source>
</reference>
<evidence type="ECO:0000313" key="10">
    <source>
        <dbReference type="EMBL" id="GHB92263.1"/>
    </source>
</evidence>
<evidence type="ECO:0000256" key="5">
    <source>
        <dbReference type="ARBA" id="ARBA00048731"/>
    </source>
</evidence>
<dbReference type="InterPro" id="IPR029009">
    <property type="entry name" value="ASB_dom_sf"/>
</dbReference>
<keyword evidence="11" id="KW-1185">Reference proteome</keyword>
<dbReference type="Gene3D" id="3.40.50.720">
    <property type="entry name" value="NAD(P)-binding Rossmann-like Domain"/>
    <property type="match status" value="2"/>
</dbReference>
<comment type="caution">
    <text evidence="10">The sequence shown here is derived from an EMBL/GenBank/DDBJ whole genome shotgun (WGS) entry which is preliminary data.</text>
</comment>
<dbReference type="EMBL" id="BMXG01000002">
    <property type="protein sequence ID" value="GHB92263.1"/>
    <property type="molecule type" value="Genomic_DNA"/>
</dbReference>
<evidence type="ECO:0000256" key="6">
    <source>
        <dbReference type="RuleBase" id="RU363003"/>
    </source>
</evidence>
<dbReference type="CDD" id="cd12173">
    <property type="entry name" value="PGDH_4"/>
    <property type="match status" value="1"/>
</dbReference>
<feature type="domain" description="D-isomer specific 2-hydroxyacid dehydrogenase NAD-binding" evidence="8">
    <location>
        <begin position="113"/>
        <end position="288"/>
    </location>
</feature>
<dbReference type="Pfam" id="PF00389">
    <property type="entry name" value="2-Hacid_dh"/>
    <property type="match status" value="1"/>
</dbReference>
<dbReference type="Pfam" id="PF19304">
    <property type="entry name" value="PGDH_inter"/>
    <property type="match status" value="1"/>
</dbReference>
<accession>A0A8J3GDK4</accession>
<dbReference type="InterPro" id="IPR045865">
    <property type="entry name" value="ACT-like_dom_sf"/>
</dbReference>
<comment type="pathway">
    <text evidence="1 6">Amino-acid biosynthesis; L-serine biosynthesis; L-serine from 3-phospho-D-glycerate: step 1/3.</text>
</comment>
<dbReference type="PANTHER" id="PTHR42938:SF47">
    <property type="entry name" value="HYDROXYPYRUVATE REDUCTASE"/>
    <property type="match status" value="1"/>
</dbReference>
<feature type="domain" description="D-3-phosphoglycerate dehydrogenase ASB" evidence="9">
    <location>
        <begin position="331"/>
        <end position="450"/>
    </location>
</feature>
<dbReference type="InterPro" id="IPR045626">
    <property type="entry name" value="PGDH_ASB_dom"/>
</dbReference>
<dbReference type="Gene3D" id="3.30.70.260">
    <property type="match status" value="1"/>
</dbReference>
<dbReference type="GO" id="GO:0006564">
    <property type="term" value="P:L-serine biosynthetic process"/>
    <property type="evidence" value="ECO:0007669"/>
    <property type="project" value="UniProtKB-UniRule"/>
</dbReference>
<keyword evidence="6" id="KW-0718">Serine biosynthesis</keyword>
<feature type="domain" description="D-isomer specific 2-hydroxyacid dehydrogenase catalytic" evidence="7">
    <location>
        <begin position="3"/>
        <end position="320"/>
    </location>
</feature>
<comment type="similarity">
    <text evidence="2 6">Belongs to the D-isomer specific 2-hydroxyacid dehydrogenase family.</text>
</comment>
<keyword evidence="4 6" id="KW-0520">NAD</keyword>
<dbReference type="InterPro" id="IPR006140">
    <property type="entry name" value="D-isomer_DH_NAD-bd"/>
</dbReference>
<dbReference type="PANTHER" id="PTHR42938">
    <property type="entry name" value="FORMATE DEHYDROGENASE 1"/>
    <property type="match status" value="1"/>
</dbReference>